<proteinExistence type="predicted"/>
<dbReference type="PANTHER" id="PTHR46796">
    <property type="entry name" value="HTH-TYPE TRANSCRIPTIONAL ACTIVATOR RHAS-RELATED"/>
    <property type="match status" value="1"/>
</dbReference>
<dbReference type="EMBL" id="ASRX01000082">
    <property type="protein sequence ID" value="EYF01387.1"/>
    <property type="molecule type" value="Genomic_DNA"/>
</dbReference>
<organism evidence="5 6">
    <name type="scientific">Chondromyces apiculatus DSM 436</name>
    <dbReference type="NCBI Taxonomy" id="1192034"/>
    <lineage>
        <taxon>Bacteria</taxon>
        <taxon>Pseudomonadati</taxon>
        <taxon>Myxococcota</taxon>
        <taxon>Polyangia</taxon>
        <taxon>Polyangiales</taxon>
        <taxon>Polyangiaceae</taxon>
        <taxon>Chondromyces</taxon>
    </lineage>
</organism>
<evidence type="ECO:0000256" key="2">
    <source>
        <dbReference type="ARBA" id="ARBA00023125"/>
    </source>
</evidence>
<dbReference type="OrthoDB" id="112032at2"/>
<evidence type="ECO:0000256" key="3">
    <source>
        <dbReference type="ARBA" id="ARBA00023163"/>
    </source>
</evidence>
<sequence>MTYAERLPSPDLGRFVRCVWAHEEVSRSGEPFRVLPDGCVDVVWNGVSLRVAGPDTGPVLEALPAGAPVSGVRFHPGAAPALLGVPASAIRDARVSLESLWGGDAVRLAEALSEAGSVEERASLLEQAMAGRAVRAGAPDPLVGALVRRLAQGGQGSLDGLASELGVSTRQLLRRCTAAVGYGPKVLERVLRFQEAMRRMQAEPEVPLARLAVAVGYADQAHLAHETMALGGLTPAALRERVR</sequence>
<name>A0A017SX78_9BACT</name>
<dbReference type="Pfam" id="PF12833">
    <property type="entry name" value="HTH_18"/>
    <property type="match status" value="1"/>
</dbReference>
<dbReference type="Pfam" id="PF20240">
    <property type="entry name" value="DUF6597"/>
    <property type="match status" value="1"/>
</dbReference>
<dbReference type="eggNOG" id="COG2207">
    <property type="taxonomic scope" value="Bacteria"/>
</dbReference>
<dbReference type="AlphaFoldDB" id="A0A017SX78"/>
<dbReference type="Proteomes" id="UP000019678">
    <property type="component" value="Unassembled WGS sequence"/>
</dbReference>
<keyword evidence="1" id="KW-0805">Transcription regulation</keyword>
<dbReference type="STRING" id="1192034.CAP_8318"/>
<reference evidence="5 6" key="1">
    <citation type="submission" date="2013-05" db="EMBL/GenBank/DDBJ databases">
        <title>Genome assembly of Chondromyces apiculatus DSM 436.</title>
        <authorList>
            <person name="Sharma G."/>
            <person name="Khatri I."/>
            <person name="Kaur C."/>
            <person name="Mayilraj S."/>
            <person name="Subramanian S."/>
        </authorList>
    </citation>
    <scope>NUCLEOTIDE SEQUENCE [LARGE SCALE GENOMIC DNA]</scope>
    <source>
        <strain evidence="5 6">DSM 436</strain>
    </source>
</reference>
<evidence type="ECO:0000313" key="5">
    <source>
        <dbReference type="EMBL" id="EYF01387.1"/>
    </source>
</evidence>
<keyword evidence="6" id="KW-1185">Reference proteome</keyword>
<dbReference type="PROSITE" id="PS01124">
    <property type="entry name" value="HTH_ARAC_FAMILY_2"/>
    <property type="match status" value="1"/>
</dbReference>
<dbReference type="InterPro" id="IPR050204">
    <property type="entry name" value="AraC_XylS_family_regulators"/>
</dbReference>
<dbReference type="Gene3D" id="1.10.10.60">
    <property type="entry name" value="Homeodomain-like"/>
    <property type="match status" value="1"/>
</dbReference>
<dbReference type="InterPro" id="IPR018060">
    <property type="entry name" value="HTH_AraC"/>
</dbReference>
<feature type="domain" description="HTH araC/xylS-type" evidence="4">
    <location>
        <begin position="140"/>
        <end position="241"/>
    </location>
</feature>
<dbReference type="PANTHER" id="PTHR46796:SF15">
    <property type="entry name" value="BLL1074 PROTEIN"/>
    <property type="match status" value="1"/>
</dbReference>
<protein>
    <submittedName>
        <fullName evidence="5">Transcriptional regulator, AraC family</fullName>
    </submittedName>
</protein>
<dbReference type="RefSeq" id="WP_044249410.1">
    <property type="nucleotide sequence ID" value="NZ_ASRX01000082.1"/>
</dbReference>
<comment type="caution">
    <text evidence="5">The sequence shown here is derived from an EMBL/GenBank/DDBJ whole genome shotgun (WGS) entry which is preliminary data.</text>
</comment>
<evidence type="ECO:0000259" key="4">
    <source>
        <dbReference type="PROSITE" id="PS01124"/>
    </source>
</evidence>
<dbReference type="GO" id="GO:0003700">
    <property type="term" value="F:DNA-binding transcription factor activity"/>
    <property type="evidence" value="ECO:0007669"/>
    <property type="project" value="InterPro"/>
</dbReference>
<evidence type="ECO:0000256" key="1">
    <source>
        <dbReference type="ARBA" id="ARBA00023015"/>
    </source>
</evidence>
<gene>
    <name evidence="5" type="ORF">CAP_8318</name>
</gene>
<dbReference type="SMART" id="SM00342">
    <property type="entry name" value="HTH_ARAC"/>
    <property type="match status" value="1"/>
</dbReference>
<dbReference type="InterPro" id="IPR046532">
    <property type="entry name" value="DUF6597"/>
</dbReference>
<dbReference type="GO" id="GO:0043565">
    <property type="term" value="F:sequence-specific DNA binding"/>
    <property type="evidence" value="ECO:0007669"/>
    <property type="project" value="InterPro"/>
</dbReference>
<evidence type="ECO:0000313" key="6">
    <source>
        <dbReference type="Proteomes" id="UP000019678"/>
    </source>
</evidence>
<keyword evidence="2" id="KW-0238">DNA-binding</keyword>
<keyword evidence="3" id="KW-0804">Transcription</keyword>
<accession>A0A017SX78</accession>